<dbReference type="Proteomes" id="UP000593561">
    <property type="component" value="Unassembled WGS sequence"/>
</dbReference>
<evidence type="ECO:0000313" key="2">
    <source>
        <dbReference type="Proteomes" id="UP000593561"/>
    </source>
</evidence>
<accession>A0A7J8TJR7</accession>
<name>A0A7J8TJR7_GOSDV</name>
<gene>
    <name evidence="1" type="ORF">Godav_025685</name>
</gene>
<sequence length="30" mass="3527">MEYSMDDSEHGTHQVRWSFVGSLNWNIGSR</sequence>
<organism evidence="1 2">
    <name type="scientific">Gossypium davidsonii</name>
    <name type="common">Davidson's cotton</name>
    <name type="synonym">Gossypium klotzschianum subsp. davidsonii</name>
    <dbReference type="NCBI Taxonomy" id="34287"/>
    <lineage>
        <taxon>Eukaryota</taxon>
        <taxon>Viridiplantae</taxon>
        <taxon>Streptophyta</taxon>
        <taxon>Embryophyta</taxon>
        <taxon>Tracheophyta</taxon>
        <taxon>Spermatophyta</taxon>
        <taxon>Magnoliopsida</taxon>
        <taxon>eudicotyledons</taxon>
        <taxon>Gunneridae</taxon>
        <taxon>Pentapetalae</taxon>
        <taxon>rosids</taxon>
        <taxon>malvids</taxon>
        <taxon>Malvales</taxon>
        <taxon>Malvaceae</taxon>
        <taxon>Malvoideae</taxon>
        <taxon>Gossypium</taxon>
    </lineage>
</organism>
<comment type="caution">
    <text evidence="1">The sequence shown here is derived from an EMBL/GenBank/DDBJ whole genome shotgun (WGS) entry which is preliminary data.</text>
</comment>
<protein>
    <submittedName>
        <fullName evidence="1">Uncharacterized protein</fullName>
    </submittedName>
</protein>
<proteinExistence type="predicted"/>
<dbReference type="AlphaFoldDB" id="A0A7J8TJR7"/>
<reference evidence="1 2" key="1">
    <citation type="journal article" date="2019" name="Genome Biol. Evol.">
        <title>Insights into the evolution of the New World diploid cottons (Gossypium, subgenus Houzingenia) based on genome sequencing.</title>
        <authorList>
            <person name="Grover C.E."/>
            <person name="Arick M.A. 2nd"/>
            <person name="Thrash A."/>
            <person name="Conover J.L."/>
            <person name="Sanders W.S."/>
            <person name="Peterson D.G."/>
            <person name="Frelichowski J.E."/>
            <person name="Scheffler J.A."/>
            <person name="Scheffler B.E."/>
            <person name="Wendel J.F."/>
        </authorList>
    </citation>
    <scope>NUCLEOTIDE SEQUENCE [LARGE SCALE GENOMIC DNA]</scope>
    <source>
        <strain evidence="1">27</strain>
        <tissue evidence="1">Leaf</tissue>
    </source>
</reference>
<evidence type="ECO:0000313" key="1">
    <source>
        <dbReference type="EMBL" id="MBA0638373.1"/>
    </source>
</evidence>
<keyword evidence="2" id="KW-1185">Reference proteome</keyword>
<dbReference type="EMBL" id="JABFAC010250451">
    <property type="protein sequence ID" value="MBA0638373.1"/>
    <property type="molecule type" value="Genomic_DNA"/>
</dbReference>